<feature type="transmembrane region" description="Helical" evidence="1">
    <location>
        <begin position="40"/>
        <end position="62"/>
    </location>
</feature>
<keyword evidence="1" id="KW-0472">Membrane</keyword>
<dbReference type="RefSeq" id="WP_145207058.1">
    <property type="nucleotide sequence ID" value="NZ_CP036432.1"/>
</dbReference>
<organism evidence="2 3">
    <name type="scientific">Stieleria magnilauensis</name>
    <dbReference type="NCBI Taxonomy" id="2527963"/>
    <lineage>
        <taxon>Bacteria</taxon>
        <taxon>Pseudomonadati</taxon>
        <taxon>Planctomycetota</taxon>
        <taxon>Planctomycetia</taxon>
        <taxon>Pirellulales</taxon>
        <taxon>Pirellulaceae</taxon>
        <taxon>Stieleria</taxon>
    </lineage>
</organism>
<reference evidence="2 3" key="1">
    <citation type="submission" date="2019-02" db="EMBL/GenBank/DDBJ databases">
        <title>Deep-cultivation of Planctomycetes and their phenomic and genomic characterization uncovers novel biology.</title>
        <authorList>
            <person name="Wiegand S."/>
            <person name="Jogler M."/>
            <person name="Boedeker C."/>
            <person name="Pinto D."/>
            <person name="Vollmers J."/>
            <person name="Rivas-Marin E."/>
            <person name="Kohn T."/>
            <person name="Peeters S.H."/>
            <person name="Heuer A."/>
            <person name="Rast P."/>
            <person name="Oberbeckmann S."/>
            <person name="Bunk B."/>
            <person name="Jeske O."/>
            <person name="Meyerdierks A."/>
            <person name="Storesund J.E."/>
            <person name="Kallscheuer N."/>
            <person name="Luecker S."/>
            <person name="Lage O.M."/>
            <person name="Pohl T."/>
            <person name="Merkel B.J."/>
            <person name="Hornburger P."/>
            <person name="Mueller R.-W."/>
            <person name="Bruemmer F."/>
            <person name="Labrenz M."/>
            <person name="Spormann A.M."/>
            <person name="Op den Camp H."/>
            <person name="Overmann J."/>
            <person name="Amann R."/>
            <person name="Jetten M.S.M."/>
            <person name="Mascher T."/>
            <person name="Medema M.H."/>
            <person name="Devos D.P."/>
            <person name="Kaster A.-K."/>
            <person name="Ovreas L."/>
            <person name="Rohde M."/>
            <person name="Galperin M.Y."/>
            <person name="Jogler C."/>
        </authorList>
    </citation>
    <scope>NUCLEOTIDE SEQUENCE [LARGE SCALE GENOMIC DNA]</scope>
    <source>
        <strain evidence="2 3">TBK1r</strain>
    </source>
</reference>
<evidence type="ECO:0008006" key="4">
    <source>
        <dbReference type="Google" id="ProtNLM"/>
    </source>
</evidence>
<keyword evidence="3" id="KW-1185">Reference proteome</keyword>
<protein>
    <recommendedName>
        <fullName evidence="4">Alpha/beta hydrolase</fullName>
    </recommendedName>
</protein>
<dbReference type="Proteomes" id="UP000318081">
    <property type="component" value="Chromosome"/>
</dbReference>
<keyword evidence="1" id="KW-1133">Transmembrane helix</keyword>
<dbReference type="EMBL" id="CP036432">
    <property type="protein sequence ID" value="QDV81225.1"/>
    <property type="molecule type" value="Genomic_DNA"/>
</dbReference>
<sequence>MFKRFFNRSDDQVITGTITLDRSFLDLDDDTPPKKPGLTIAMMVLVAAMTGVFVWLIGMPYLRWDEPLIDGKDGAALREEDRAFTRYVSFGDSRRVFANEYGEGLPTLIFVPYGELGSQDLEAQE</sequence>
<gene>
    <name evidence="2" type="ORF">TBK1r_01400</name>
</gene>
<evidence type="ECO:0000256" key="1">
    <source>
        <dbReference type="SAM" id="Phobius"/>
    </source>
</evidence>
<accession>A0ABX5XGW0</accession>
<keyword evidence="1" id="KW-0812">Transmembrane</keyword>
<evidence type="ECO:0000313" key="3">
    <source>
        <dbReference type="Proteomes" id="UP000318081"/>
    </source>
</evidence>
<proteinExistence type="predicted"/>
<evidence type="ECO:0000313" key="2">
    <source>
        <dbReference type="EMBL" id="QDV81225.1"/>
    </source>
</evidence>
<name>A0ABX5XGW0_9BACT</name>